<feature type="transmembrane region" description="Helical" evidence="5">
    <location>
        <begin position="100"/>
        <end position="116"/>
    </location>
</feature>
<comment type="subcellular location">
    <subcellularLocation>
        <location evidence="1">Membrane</location>
        <topology evidence="1">Multi-pass membrane protein</topology>
    </subcellularLocation>
</comment>
<dbReference type="Pfam" id="PF07298">
    <property type="entry name" value="NnrU"/>
    <property type="match status" value="1"/>
</dbReference>
<feature type="transmembrane region" description="Helical" evidence="5">
    <location>
        <begin position="161"/>
        <end position="181"/>
    </location>
</feature>
<dbReference type="AlphaFoldDB" id="A0A6P1T2N8"/>
<proteinExistence type="predicted"/>
<evidence type="ECO:0000256" key="5">
    <source>
        <dbReference type="SAM" id="Phobius"/>
    </source>
</evidence>
<dbReference type="GO" id="GO:0016020">
    <property type="term" value="C:membrane"/>
    <property type="evidence" value="ECO:0007669"/>
    <property type="project" value="UniProtKB-SubCell"/>
</dbReference>
<feature type="transmembrane region" description="Helical" evidence="5">
    <location>
        <begin position="38"/>
        <end position="57"/>
    </location>
</feature>
<evidence type="ECO:0000256" key="3">
    <source>
        <dbReference type="ARBA" id="ARBA00022989"/>
    </source>
</evidence>
<evidence type="ECO:0000256" key="2">
    <source>
        <dbReference type="ARBA" id="ARBA00022692"/>
    </source>
</evidence>
<organism evidence="7 8">
    <name type="scientific">Algicella marina</name>
    <dbReference type="NCBI Taxonomy" id="2683284"/>
    <lineage>
        <taxon>Bacteria</taxon>
        <taxon>Pseudomonadati</taxon>
        <taxon>Pseudomonadota</taxon>
        <taxon>Alphaproteobacteria</taxon>
        <taxon>Rhodobacterales</taxon>
        <taxon>Paracoccaceae</taxon>
        <taxon>Algicella</taxon>
    </lineage>
</organism>
<evidence type="ECO:0000313" key="8">
    <source>
        <dbReference type="Proteomes" id="UP000464495"/>
    </source>
</evidence>
<feature type="domain" description="NnrU" evidence="6">
    <location>
        <begin position="3"/>
        <end position="182"/>
    </location>
</feature>
<accession>A0A6P1T2N8</accession>
<keyword evidence="8" id="KW-1185">Reference proteome</keyword>
<evidence type="ECO:0000313" key="7">
    <source>
        <dbReference type="EMBL" id="QHQ36267.1"/>
    </source>
</evidence>
<gene>
    <name evidence="7" type="ORF">GO499_14345</name>
</gene>
<protein>
    <recommendedName>
        <fullName evidence="6">NnrU domain-containing protein</fullName>
    </recommendedName>
</protein>
<dbReference type="RefSeq" id="WP_161862815.1">
    <property type="nucleotide sequence ID" value="NZ_CP046620.1"/>
</dbReference>
<keyword evidence="4 5" id="KW-0472">Membrane</keyword>
<dbReference type="InterPro" id="IPR009915">
    <property type="entry name" value="NnrU_dom"/>
</dbReference>
<name>A0A6P1T2N8_9RHOB</name>
<reference evidence="7 8" key="1">
    <citation type="submission" date="2019-12" db="EMBL/GenBank/DDBJ databases">
        <title>Complete genome sequence of Algicella marina strain 9Alg 56(T) isolated from the red alga Tichocarpus crinitus.</title>
        <authorList>
            <person name="Kim S.-G."/>
            <person name="Nedashkovskaya O.I."/>
        </authorList>
    </citation>
    <scope>NUCLEOTIDE SEQUENCE [LARGE SCALE GENOMIC DNA]</scope>
    <source>
        <strain evidence="7 8">9Alg 56</strain>
    </source>
</reference>
<feature type="transmembrane region" description="Helical" evidence="5">
    <location>
        <begin position="122"/>
        <end position="140"/>
    </location>
</feature>
<evidence type="ECO:0000256" key="4">
    <source>
        <dbReference type="ARBA" id="ARBA00023136"/>
    </source>
</evidence>
<feature type="transmembrane region" description="Helical" evidence="5">
    <location>
        <begin position="69"/>
        <end position="88"/>
    </location>
</feature>
<sequence>MGLLIAGLLLWYAGHLFGRVAPEMRAGMTARMGEGSKGVFAGVLLLAVILMIAGFRGSYFYPIYTPPSWATHVNNLLMFVAVVLFGLGNSKGRARSWFRHPMLLGMFTWAVAHLMVNGDLMSVILFGGMLIWSVLEIALINRMQPEWQRPEPGAAKGDVRLLLISAVIYAVIAGVHTWLGYWPFGG</sequence>
<evidence type="ECO:0000259" key="6">
    <source>
        <dbReference type="Pfam" id="PF07298"/>
    </source>
</evidence>
<dbReference type="EMBL" id="CP046620">
    <property type="protein sequence ID" value="QHQ36267.1"/>
    <property type="molecule type" value="Genomic_DNA"/>
</dbReference>
<keyword evidence="2 5" id="KW-0812">Transmembrane</keyword>
<dbReference type="Proteomes" id="UP000464495">
    <property type="component" value="Chromosome"/>
</dbReference>
<keyword evidence="3 5" id="KW-1133">Transmembrane helix</keyword>
<evidence type="ECO:0000256" key="1">
    <source>
        <dbReference type="ARBA" id="ARBA00004141"/>
    </source>
</evidence>
<dbReference type="KEGG" id="amaq:GO499_14345"/>